<dbReference type="SUPFAM" id="SSF52266">
    <property type="entry name" value="SGNH hydrolase"/>
    <property type="match status" value="1"/>
</dbReference>
<dbReference type="InterPro" id="IPR036514">
    <property type="entry name" value="SGNH_hydro_sf"/>
</dbReference>
<accession>A0A4Q2UMW8</accession>
<evidence type="ECO:0008006" key="4">
    <source>
        <dbReference type="Google" id="ProtNLM"/>
    </source>
</evidence>
<dbReference type="Proteomes" id="UP000290407">
    <property type="component" value="Unassembled WGS sequence"/>
</dbReference>
<feature type="region of interest" description="Disordered" evidence="1">
    <location>
        <begin position="910"/>
        <end position="946"/>
    </location>
</feature>
<dbReference type="Gene3D" id="3.40.50.1110">
    <property type="entry name" value="SGNH hydrolase"/>
    <property type="match status" value="1"/>
</dbReference>
<feature type="compositionally biased region" description="Low complexity" evidence="1">
    <location>
        <begin position="910"/>
        <end position="924"/>
    </location>
</feature>
<feature type="compositionally biased region" description="Low complexity" evidence="1">
    <location>
        <begin position="184"/>
        <end position="203"/>
    </location>
</feature>
<organism evidence="2 3">
    <name type="scientific">Spirosoma sordidisoli</name>
    <dbReference type="NCBI Taxonomy" id="2502893"/>
    <lineage>
        <taxon>Bacteria</taxon>
        <taxon>Pseudomonadati</taxon>
        <taxon>Bacteroidota</taxon>
        <taxon>Cytophagia</taxon>
        <taxon>Cytophagales</taxon>
        <taxon>Cytophagaceae</taxon>
        <taxon>Spirosoma</taxon>
    </lineage>
</organism>
<proteinExistence type="predicted"/>
<keyword evidence="3" id="KW-1185">Reference proteome</keyword>
<evidence type="ECO:0000256" key="1">
    <source>
        <dbReference type="SAM" id="MobiDB-lite"/>
    </source>
</evidence>
<comment type="caution">
    <text evidence="2">The sequence shown here is derived from an EMBL/GenBank/DDBJ whole genome shotgun (WGS) entry which is preliminary data.</text>
</comment>
<reference evidence="2 3" key="1">
    <citation type="submission" date="2019-01" db="EMBL/GenBank/DDBJ databases">
        <title>Spirosoma flava sp. nov., a propanil-degrading bacterium isolated from herbicide-contaminated soil.</title>
        <authorList>
            <person name="Zhang L."/>
            <person name="Jiang J.-D."/>
        </authorList>
    </citation>
    <scope>NUCLEOTIDE SEQUENCE [LARGE SCALE GENOMIC DNA]</scope>
    <source>
        <strain evidence="2 3">TY50</strain>
    </source>
</reference>
<protein>
    <recommendedName>
        <fullName evidence="4">SGNH/GDSL hydrolase family protein</fullName>
    </recommendedName>
</protein>
<gene>
    <name evidence="2" type="ORF">EQG79_00455</name>
</gene>
<dbReference type="GO" id="GO:0016788">
    <property type="term" value="F:hydrolase activity, acting on ester bonds"/>
    <property type="evidence" value="ECO:0007669"/>
    <property type="project" value="UniProtKB-ARBA"/>
</dbReference>
<sequence length="1436" mass="158134">MARYQWLNTNADASVDDPTNVVITLLPNESKEQAAARKSANNAGVSTSSFIPSPFPWLKGLQMTYTSARSMDLEIAPEGTVDIRVKIRRQDNINLLMRSSGGQVLSPNSYYPPGPRSRGDFKQEWSYRATGEAGSGIGTETLEITIARFVNNAPVETATLLLAPRRANLTTIFGPYIPGSGNATAGTSTGTSGTGTATATATGTGSGSPAFVYETVNGNWTENSTQVMQPYGIPVRGILRQESGDLRIELREGFGSAMQIYRRVNGQWLSTINMRDQGRLEGACPYAGPLNFAADQGNTWSSIGYNPLAGSVNNQSGPVVAKGITSTGWLYTKTRFISWPHNNTLLMPLFVERWVKIDGNRIRVKLRLTHFRDTVEAGSLRDATLYEAREQETPFSMIWPATVAKFYNGQQPFTNAPATSTNGVGWTMSSFPLSEPWAAVELPEGKMLGMVSVDMYNANVNFTNLDVNEASAENSDRFMYIGGRPMSHLDPNQTFYYSYDYIYGSESEIRAAAYALPRTPLPDFSFVKSRAGWVGLDGVQDQKEPFTTDNWKPTYVGKTETIAGNTVTHASTTALHSPFGSWRAADFDTLFIRTKYAGGPTKMGIEFLKVGQKASGFDPNNAGSLTQYPLGIRQYATQIVWFNLIPDNQFHTYEINMRSNPNWSGIISRFELVNDRENGFVTPGQAFEWTYFGAFNPDMATGTLPVGNGVYNKVLIVGNSITNHPAIPDWGGGTKAWGMDASAANKDYVHILTNYLRSKNPNVQVCQLGDFPPLTINDGSYFEGNYWQLQGGLERYNPATAFGADAIVIRLAENVTNLSQDFTGWYKAFINKLRQSRPNAAVFLTTSLWESLTPAQVQVSNMIRSVANDLSLPVIDLSGIPGSTDGYANHPTDPVHQTIADRLWAAMSVTSGTGTPTPTATSTGTGTGSTGGNSGTGTGTPTYAPPPVTTNFDYPILTTNQNVWPITDTRPYERIGGIVGRKIRISNGFIMVGFWERSGGAVCEVYDLKGPEPTKNIVNNADNGGRQLQSAYYRGGRTSPNPNAEFSFWATPLGKLDPEGGGTGNDPITAGDAFWNPSPILAVAWDENRLYIKSQLVNWPVRNEVTDVILERWFVLVPGKAACRVYERMINNRTDDKGIYDAYGQEMPCVYANEEFQHAVYYEGGQPYANQPITRTNSQSEQIPFAITEPWIARVNNNNRGVGVAGPGLYEVTRKRQCPDCGDGEFAEASPYVAWQPQLHIDWNQVLYNEYHILTGHVDEMRQYAMEQNWPRTLATNFAYSLDRGRWIRNKATDGGVPFPQSGWTIVPTLKQASISSQRLSLPASSIGSVFIRMAYAGPLNKFRLLFWRHDMSPYGLPIFVEFPVNSDGQMRTIEVPLSGNGEWRGVVNKVSFQRYIDFGTERQDDPAPAGELWRVEWINTANVAPPAGINPNQNA</sequence>
<name>A0A4Q2UMW8_9BACT</name>
<dbReference type="EMBL" id="SBLB01000001">
    <property type="protein sequence ID" value="RYC70656.1"/>
    <property type="molecule type" value="Genomic_DNA"/>
</dbReference>
<evidence type="ECO:0000313" key="2">
    <source>
        <dbReference type="EMBL" id="RYC70656.1"/>
    </source>
</evidence>
<evidence type="ECO:0000313" key="3">
    <source>
        <dbReference type="Proteomes" id="UP000290407"/>
    </source>
</evidence>
<feature type="region of interest" description="Disordered" evidence="1">
    <location>
        <begin position="184"/>
        <end position="205"/>
    </location>
</feature>
<feature type="compositionally biased region" description="Gly residues" evidence="1">
    <location>
        <begin position="925"/>
        <end position="938"/>
    </location>
</feature>
<dbReference type="RefSeq" id="WP_129598766.1">
    <property type="nucleotide sequence ID" value="NZ_SBLB01000001.1"/>
</dbReference>